<sequence length="194" mass="22338">SLIHNHQISQPPFHHHHRFTLRTTLQVHLTQDLPNIRLPGNLHLLIQLDLLSIQPLARSVKWAHLNRLMAMVMHGSGNELWCPLYMESGHQHFTLSKLSLLHLNTQLLRTVFGHTGLWLLSVLMCKSLSLQRRPQHFPSSFLHMNDSSISSPSSKNSCQNWRQQFKHPSTSLRNISQNHARLECEKAKAVTLKA</sequence>
<gene>
    <name evidence="1" type="ORF">H0H81_008543</name>
</gene>
<dbReference type="EMBL" id="JABCKI010002383">
    <property type="protein sequence ID" value="KAG5646326.1"/>
    <property type="molecule type" value="Genomic_DNA"/>
</dbReference>
<feature type="non-terminal residue" evidence="1">
    <location>
        <position position="1"/>
    </location>
</feature>
<keyword evidence="2" id="KW-1185">Reference proteome</keyword>
<evidence type="ECO:0000313" key="2">
    <source>
        <dbReference type="Proteomes" id="UP000717328"/>
    </source>
</evidence>
<dbReference type="Proteomes" id="UP000717328">
    <property type="component" value="Unassembled WGS sequence"/>
</dbReference>
<evidence type="ECO:0000313" key="1">
    <source>
        <dbReference type="EMBL" id="KAG5646326.1"/>
    </source>
</evidence>
<protein>
    <submittedName>
        <fullName evidence="1">Uncharacterized protein</fullName>
    </submittedName>
</protein>
<organism evidence="1 2">
    <name type="scientific">Sphagnurus paluster</name>
    <dbReference type="NCBI Taxonomy" id="117069"/>
    <lineage>
        <taxon>Eukaryota</taxon>
        <taxon>Fungi</taxon>
        <taxon>Dikarya</taxon>
        <taxon>Basidiomycota</taxon>
        <taxon>Agaricomycotina</taxon>
        <taxon>Agaricomycetes</taxon>
        <taxon>Agaricomycetidae</taxon>
        <taxon>Agaricales</taxon>
        <taxon>Tricholomatineae</taxon>
        <taxon>Lyophyllaceae</taxon>
        <taxon>Sphagnurus</taxon>
    </lineage>
</organism>
<reference evidence="1" key="2">
    <citation type="submission" date="2021-10" db="EMBL/GenBank/DDBJ databases">
        <title>Phylogenomics reveals ancestral predisposition of the termite-cultivated fungus Termitomyces towards a domesticated lifestyle.</title>
        <authorList>
            <person name="Auxier B."/>
            <person name="Grum-Grzhimaylo A."/>
            <person name="Cardenas M.E."/>
            <person name="Lodge J.D."/>
            <person name="Laessoe T."/>
            <person name="Pedersen O."/>
            <person name="Smith M.E."/>
            <person name="Kuyper T.W."/>
            <person name="Franco-Molano E.A."/>
            <person name="Baroni T.J."/>
            <person name="Aanen D.K."/>
        </authorList>
    </citation>
    <scope>NUCLEOTIDE SEQUENCE</scope>
    <source>
        <strain evidence="1">D49</strain>
    </source>
</reference>
<name>A0A9P7GAN6_9AGAR</name>
<proteinExistence type="predicted"/>
<feature type="non-terminal residue" evidence="1">
    <location>
        <position position="194"/>
    </location>
</feature>
<comment type="caution">
    <text evidence="1">The sequence shown here is derived from an EMBL/GenBank/DDBJ whole genome shotgun (WGS) entry which is preliminary data.</text>
</comment>
<accession>A0A9P7GAN6</accession>
<reference evidence="1" key="1">
    <citation type="submission" date="2021-02" db="EMBL/GenBank/DDBJ databases">
        <authorList>
            <person name="Nieuwenhuis M."/>
            <person name="Van De Peppel L.J.J."/>
        </authorList>
    </citation>
    <scope>NUCLEOTIDE SEQUENCE</scope>
    <source>
        <strain evidence="1">D49</strain>
    </source>
</reference>
<dbReference type="AlphaFoldDB" id="A0A9P7GAN6"/>